<comment type="similarity">
    <text evidence="1">Belongs to the H-rev107 family.</text>
</comment>
<dbReference type="OrthoDB" id="9739371at2759"/>
<protein>
    <submittedName>
        <fullName evidence="5">Phospholipase A and acyltransferase 3</fullName>
    </submittedName>
</protein>
<evidence type="ECO:0000256" key="3">
    <source>
        <dbReference type="ARBA" id="ARBA00022801"/>
    </source>
</evidence>
<dbReference type="Pfam" id="PF04970">
    <property type="entry name" value="LRAT"/>
    <property type="match status" value="1"/>
</dbReference>
<dbReference type="FunFam" id="3.90.1720.10:FF:000002">
    <property type="entry name" value="HRAS like suppressor 2"/>
    <property type="match status" value="1"/>
</dbReference>
<dbReference type="Ensembl" id="ENSCAFT00845011570.1">
    <property type="protein sequence ID" value="ENSCAFP00845009041.1"/>
    <property type="gene ID" value="ENSCAFG00845006522.1"/>
</dbReference>
<evidence type="ECO:0000256" key="2">
    <source>
        <dbReference type="ARBA" id="ARBA00022679"/>
    </source>
</evidence>
<name>A0A8I3RUT8_CANLF</name>
<keyword evidence="3" id="KW-0378">Hydrolase</keyword>
<dbReference type="AlphaFoldDB" id="A0A8I3RUT8"/>
<evidence type="ECO:0000313" key="6">
    <source>
        <dbReference type="Proteomes" id="UP000805418"/>
    </source>
</evidence>
<organism evidence="5 6">
    <name type="scientific">Canis lupus familiaris</name>
    <name type="common">Dog</name>
    <name type="synonym">Canis familiaris</name>
    <dbReference type="NCBI Taxonomy" id="9615"/>
    <lineage>
        <taxon>Eukaryota</taxon>
        <taxon>Metazoa</taxon>
        <taxon>Chordata</taxon>
        <taxon>Craniata</taxon>
        <taxon>Vertebrata</taxon>
        <taxon>Euteleostomi</taxon>
        <taxon>Mammalia</taxon>
        <taxon>Eutheria</taxon>
        <taxon>Laurasiatheria</taxon>
        <taxon>Carnivora</taxon>
        <taxon>Caniformia</taxon>
        <taxon>Canidae</taxon>
        <taxon>Canis</taxon>
    </lineage>
</organism>
<accession>A0A8I3RUT8</accession>
<reference evidence="5" key="3">
    <citation type="submission" date="2025-09" db="UniProtKB">
        <authorList>
            <consortium name="Ensembl"/>
        </authorList>
    </citation>
    <scope>IDENTIFICATION</scope>
    <source>
        <strain evidence="5">Boxer</strain>
    </source>
</reference>
<dbReference type="PANTHER" id="PTHR13943">
    <property type="entry name" value="HRAS-LIKE SUPPRESSOR - RELATED"/>
    <property type="match status" value="1"/>
</dbReference>
<reference evidence="5" key="2">
    <citation type="submission" date="2025-08" db="UniProtKB">
        <authorList>
            <consortium name="Ensembl"/>
        </authorList>
    </citation>
    <scope>IDENTIFICATION</scope>
    <source>
        <strain evidence="5">Boxer</strain>
    </source>
</reference>
<dbReference type="PROSITE" id="PS51934">
    <property type="entry name" value="LRAT"/>
    <property type="match status" value="1"/>
</dbReference>
<dbReference type="GO" id="GO:0016740">
    <property type="term" value="F:transferase activity"/>
    <property type="evidence" value="ECO:0007669"/>
    <property type="project" value="UniProtKB-KW"/>
</dbReference>
<proteinExistence type="inferred from homology"/>
<keyword evidence="6" id="KW-1185">Reference proteome</keyword>
<dbReference type="PANTHER" id="PTHR13943:SF31">
    <property type="entry name" value="PHOSPHOLIPASE A AND ACYLTRANSFERASE 3"/>
    <property type="match status" value="1"/>
</dbReference>
<keyword evidence="2" id="KW-0808">Transferase</keyword>
<reference evidence="5" key="1">
    <citation type="submission" date="2020-03" db="EMBL/GenBank/DDBJ databases">
        <title>Long-read based genome assembly of a Labrador retriever dog.</title>
        <authorList>
            <person name="Eory L."/>
            <person name="Zhang W."/>
            <person name="Schoenebeck J."/>
        </authorList>
    </citation>
    <scope>NUCLEOTIDE SEQUENCE [LARGE SCALE GENOMIC DNA]</scope>
    <source>
        <strain evidence="5">Labrador retriever</strain>
    </source>
</reference>
<dbReference type="Proteomes" id="UP000805418">
    <property type="component" value="Chromosome 18"/>
</dbReference>
<dbReference type="InterPro" id="IPR051496">
    <property type="entry name" value="H-rev107_PLA/AT"/>
</dbReference>
<dbReference type="InterPro" id="IPR007053">
    <property type="entry name" value="LRAT_dom"/>
</dbReference>
<gene>
    <name evidence="5" type="primary">PLAAT3</name>
</gene>
<sequence length="162" mass="18188">MRASTPEPKVGDLIEIFRPFYRHWAIYVGDGYVVHLAPPSEVAGAGAASVMSTLTEKAVVKKELLYDVVGRDKYQINNKHDDKYSPLPPSKIVQRAEELVGQELPYSLPCENCEHFVNELRYGVARSDQRCRHGGWHRRSGLGSHGPHWSHVLKKQAAEAIS</sequence>
<evidence type="ECO:0000256" key="4">
    <source>
        <dbReference type="ARBA" id="ARBA00023098"/>
    </source>
</evidence>
<evidence type="ECO:0000256" key="1">
    <source>
        <dbReference type="ARBA" id="ARBA00007824"/>
    </source>
</evidence>
<dbReference type="GO" id="GO:0006629">
    <property type="term" value="P:lipid metabolic process"/>
    <property type="evidence" value="ECO:0007669"/>
    <property type="project" value="UniProtKB-KW"/>
</dbReference>
<evidence type="ECO:0000313" key="5">
    <source>
        <dbReference type="Ensembl" id="ENSCAFP00845009041.1"/>
    </source>
</evidence>
<dbReference type="Gene3D" id="3.90.1720.10">
    <property type="entry name" value="endopeptidase domain like (from Nostoc punctiforme)"/>
    <property type="match status" value="1"/>
</dbReference>
<dbReference type="GO" id="GO:0016787">
    <property type="term" value="F:hydrolase activity"/>
    <property type="evidence" value="ECO:0007669"/>
    <property type="project" value="UniProtKB-KW"/>
</dbReference>
<dbReference type="GeneTree" id="ENSGT00940000154853"/>
<keyword evidence="4" id="KW-0443">Lipid metabolism</keyword>